<proteinExistence type="predicted"/>
<reference evidence="1 2" key="1">
    <citation type="submission" date="2021-03" db="EMBL/GenBank/DDBJ databases">
        <title>Genomic Encyclopedia of Type Strains, Phase IV (KMG-IV): sequencing the most valuable type-strain genomes for metagenomic binning, comparative biology and taxonomic classification.</title>
        <authorList>
            <person name="Goeker M."/>
        </authorList>
    </citation>
    <scope>NUCLEOTIDE SEQUENCE [LARGE SCALE GENOMIC DNA]</scope>
    <source>
        <strain evidence="1 2">DSM 14349</strain>
    </source>
</reference>
<comment type="caution">
    <text evidence="1">The sequence shown here is derived from an EMBL/GenBank/DDBJ whole genome shotgun (WGS) entry which is preliminary data.</text>
</comment>
<sequence length="33" mass="3690">MKKVNMNVIVTILVAYTISFNSSSPIHLNVDLK</sequence>
<keyword evidence="2" id="KW-1185">Reference proteome</keyword>
<gene>
    <name evidence="1" type="ORF">J2Z32_002815</name>
</gene>
<accession>A0ABS4FUB0</accession>
<dbReference type="Proteomes" id="UP001519272">
    <property type="component" value="Unassembled WGS sequence"/>
</dbReference>
<organism evidence="1 2">
    <name type="scientific">Paenibacillus turicensis</name>
    <dbReference type="NCBI Taxonomy" id="160487"/>
    <lineage>
        <taxon>Bacteria</taxon>
        <taxon>Bacillati</taxon>
        <taxon>Bacillota</taxon>
        <taxon>Bacilli</taxon>
        <taxon>Bacillales</taxon>
        <taxon>Paenibacillaceae</taxon>
        <taxon>Paenibacillus</taxon>
    </lineage>
</organism>
<evidence type="ECO:0000313" key="1">
    <source>
        <dbReference type="EMBL" id="MBP1906166.1"/>
    </source>
</evidence>
<evidence type="ECO:0000313" key="2">
    <source>
        <dbReference type="Proteomes" id="UP001519272"/>
    </source>
</evidence>
<protein>
    <submittedName>
        <fullName evidence="1">Uncharacterized protein</fullName>
    </submittedName>
</protein>
<dbReference type="EMBL" id="JAGGKG010000013">
    <property type="protein sequence ID" value="MBP1906166.1"/>
    <property type="molecule type" value="Genomic_DNA"/>
</dbReference>
<name>A0ABS4FUB0_9BACL</name>